<evidence type="ECO:0000313" key="4">
    <source>
        <dbReference type="Proteomes" id="UP000030765"/>
    </source>
</evidence>
<name>A0A084VSY7_ANOSI</name>
<dbReference type="EnsemblMetazoa" id="ASIC008537-RA">
    <property type="protein sequence ID" value="ASIC008537-PA"/>
    <property type="gene ID" value="ASIC008537"/>
</dbReference>
<protein>
    <submittedName>
        <fullName evidence="2 3">Uncharacterized protein</fullName>
    </submittedName>
</protein>
<dbReference type="AlphaFoldDB" id="A0A084VSY7"/>
<gene>
    <name evidence="2" type="ORF">ZHAS_00008537</name>
</gene>
<organism evidence="2">
    <name type="scientific">Anopheles sinensis</name>
    <name type="common">Mosquito</name>
    <dbReference type="NCBI Taxonomy" id="74873"/>
    <lineage>
        <taxon>Eukaryota</taxon>
        <taxon>Metazoa</taxon>
        <taxon>Ecdysozoa</taxon>
        <taxon>Arthropoda</taxon>
        <taxon>Hexapoda</taxon>
        <taxon>Insecta</taxon>
        <taxon>Pterygota</taxon>
        <taxon>Neoptera</taxon>
        <taxon>Endopterygota</taxon>
        <taxon>Diptera</taxon>
        <taxon>Nematocera</taxon>
        <taxon>Culicoidea</taxon>
        <taxon>Culicidae</taxon>
        <taxon>Anophelinae</taxon>
        <taxon>Anopheles</taxon>
    </lineage>
</organism>
<evidence type="ECO:0000313" key="3">
    <source>
        <dbReference type="EnsemblMetazoa" id="ASIC008537-PA"/>
    </source>
</evidence>
<keyword evidence="1" id="KW-0812">Transmembrane</keyword>
<evidence type="ECO:0000313" key="2">
    <source>
        <dbReference type="EMBL" id="KFB41081.1"/>
    </source>
</evidence>
<reference evidence="3" key="2">
    <citation type="submission" date="2020-05" db="UniProtKB">
        <authorList>
            <consortium name="EnsemblMetazoa"/>
        </authorList>
    </citation>
    <scope>IDENTIFICATION</scope>
</reference>
<evidence type="ECO:0000256" key="1">
    <source>
        <dbReference type="SAM" id="Phobius"/>
    </source>
</evidence>
<feature type="transmembrane region" description="Helical" evidence="1">
    <location>
        <begin position="34"/>
        <end position="53"/>
    </location>
</feature>
<proteinExistence type="predicted"/>
<reference evidence="2 4" key="1">
    <citation type="journal article" date="2014" name="BMC Genomics">
        <title>Genome sequence of Anopheles sinensis provides insight into genetics basis of mosquito competence for malaria parasites.</title>
        <authorList>
            <person name="Zhou D."/>
            <person name="Zhang D."/>
            <person name="Ding G."/>
            <person name="Shi L."/>
            <person name="Hou Q."/>
            <person name="Ye Y."/>
            <person name="Xu Y."/>
            <person name="Zhou H."/>
            <person name="Xiong C."/>
            <person name="Li S."/>
            <person name="Yu J."/>
            <person name="Hong S."/>
            <person name="Yu X."/>
            <person name="Zou P."/>
            <person name="Chen C."/>
            <person name="Chang X."/>
            <person name="Wang W."/>
            <person name="Lv Y."/>
            <person name="Sun Y."/>
            <person name="Ma L."/>
            <person name="Shen B."/>
            <person name="Zhu C."/>
        </authorList>
    </citation>
    <scope>NUCLEOTIDE SEQUENCE [LARGE SCALE GENOMIC DNA]</scope>
</reference>
<dbReference type="EMBL" id="KE525057">
    <property type="protein sequence ID" value="KFB41081.1"/>
    <property type="molecule type" value="Genomic_DNA"/>
</dbReference>
<keyword evidence="1" id="KW-0472">Membrane</keyword>
<dbReference type="VEuPathDB" id="VectorBase:ASIC008537"/>
<accession>A0A084VSY7</accession>
<keyword evidence="1" id="KW-1133">Transmembrane helix</keyword>
<dbReference type="Proteomes" id="UP000030765">
    <property type="component" value="Unassembled WGS sequence"/>
</dbReference>
<keyword evidence="4" id="KW-1185">Reference proteome</keyword>
<sequence length="73" mass="8345">MNNKHVTADDIKVPVKYRLVLCSAPEKATGYDSILFYSYLFVSAGFRLVFYFATTFFRLPIVGETTFFRAGCE</sequence>
<dbReference type="EMBL" id="ATLV01016151">
    <property type="status" value="NOT_ANNOTATED_CDS"/>
    <property type="molecule type" value="Genomic_DNA"/>
</dbReference>